<reference evidence="2" key="1">
    <citation type="submission" date="2021-06" db="EMBL/GenBank/DDBJ databases">
        <authorList>
            <person name="Kallberg Y."/>
            <person name="Tangrot J."/>
            <person name="Rosling A."/>
        </authorList>
    </citation>
    <scope>NUCLEOTIDE SEQUENCE</scope>
    <source>
        <strain evidence="2">FL130A</strain>
    </source>
</reference>
<dbReference type="Gene3D" id="3.40.50.300">
    <property type="entry name" value="P-loop containing nucleotide triphosphate hydrolases"/>
    <property type="match status" value="2"/>
</dbReference>
<dbReference type="Proteomes" id="UP000789508">
    <property type="component" value="Unassembled WGS sequence"/>
</dbReference>
<keyword evidence="3" id="KW-1185">Reference proteome</keyword>
<name>A0A9N9A0H0_9GLOM</name>
<dbReference type="EMBL" id="CAJVPS010000884">
    <property type="protein sequence ID" value="CAG8513573.1"/>
    <property type="molecule type" value="Genomic_DNA"/>
</dbReference>
<dbReference type="CDD" id="cd02042">
    <property type="entry name" value="ParAB_family"/>
    <property type="match status" value="1"/>
</dbReference>
<gene>
    <name evidence="2" type="ORF">ALEPTO_LOCUS4100</name>
</gene>
<dbReference type="InterPro" id="IPR027417">
    <property type="entry name" value="P-loop_NTPase"/>
</dbReference>
<comment type="caution">
    <text evidence="2">The sequence shown here is derived from an EMBL/GenBank/DDBJ whole genome shotgun (WGS) entry which is preliminary data.</text>
</comment>
<evidence type="ECO:0000313" key="2">
    <source>
        <dbReference type="EMBL" id="CAG8513573.1"/>
    </source>
</evidence>
<proteinExistence type="predicted"/>
<dbReference type="InterPro" id="IPR002586">
    <property type="entry name" value="CobQ/CobB/MinD/ParA_Nub-bd_dom"/>
</dbReference>
<feature type="domain" description="CobQ/CobB/MinD/ParA nucleotide binding" evidence="1">
    <location>
        <begin position="75"/>
        <end position="184"/>
    </location>
</feature>
<dbReference type="SUPFAM" id="SSF52540">
    <property type="entry name" value="P-loop containing nucleoside triphosphate hydrolases"/>
    <property type="match status" value="1"/>
</dbReference>
<protein>
    <submittedName>
        <fullName evidence="2">9182_t:CDS:1</fullName>
    </submittedName>
</protein>
<dbReference type="AlphaFoldDB" id="A0A9N9A0H0"/>
<sequence length="298" mass="33472">MQQTIIKEKISVVRKGEVYLYRVSRRETEGTELMKTRLGVKVYNYEVLTLVNNVPGKALLDQIRTVNKSRLLKYEGGVGKSTLSQALAVEAKKQKINVLLADCDSQQGTNGPARTSQGTLEIAKKADLVIQPTGASRADLIPAVKEFNALKKAGIPTKKLLFMLTRLSTPAEAKAIQEYLKKTGYACSPFYLMEKASYKQVQNEGKSITQTKYQGLAQQAKEKTDLKSLGEAPTEISENIKAPELAPKDNRFTGRNRRISFTCRPEFAEELRKLAFEENCYQIEVLERALAEYKQRNK</sequence>
<evidence type="ECO:0000259" key="1">
    <source>
        <dbReference type="Pfam" id="PF01656"/>
    </source>
</evidence>
<accession>A0A9N9A0H0</accession>
<organism evidence="2 3">
    <name type="scientific">Ambispora leptoticha</name>
    <dbReference type="NCBI Taxonomy" id="144679"/>
    <lineage>
        <taxon>Eukaryota</taxon>
        <taxon>Fungi</taxon>
        <taxon>Fungi incertae sedis</taxon>
        <taxon>Mucoromycota</taxon>
        <taxon>Glomeromycotina</taxon>
        <taxon>Glomeromycetes</taxon>
        <taxon>Archaeosporales</taxon>
        <taxon>Ambisporaceae</taxon>
        <taxon>Ambispora</taxon>
    </lineage>
</organism>
<dbReference type="Pfam" id="PF01656">
    <property type="entry name" value="CbiA"/>
    <property type="match status" value="1"/>
</dbReference>
<dbReference type="OrthoDB" id="2418308at2759"/>
<evidence type="ECO:0000313" key="3">
    <source>
        <dbReference type="Proteomes" id="UP000789508"/>
    </source>
</evidence>